<evidence type="ECO:0000313" key="1">
    <source>
        <dbReference type="EMBL" id="MBB6480114.1"/>
    </source>
</evidence>
<accession>A0A841R4Q1</accession>
<dbReference type="GO" id="GO:0009976">
    <property type="term" value="F:tocopherol cyclase activity"/>
    <property type="evidence" value="ECO:0007669"/>
    <property type="project" value="InterPro"/>
</dbReference>
<protein>
    <recommendedName>
        <fullName evidence="3">Tocopherol cyclase</fullName>
    </recommendedName>
</protein>
<dbReference type="PANTHER" id="PTHR35309">
    <property type="match status" value="1"/>
</dbReference>
<comment type="caution">
    <text evidence="1">The sequence shown here is derived from an EMBL/GenBank/DDBJ whole genome shotgun (WGS) entry which is preliminary data.</text>
</comment>
<organism evidence="1 2">
    <name type="scientific">Spirochaeta isovalerica</name>
    <dbReference type="NCBI Taxonomy" id="150"/>
    <lineage>
        <taxon>Bacteria</taxon>
        <taxon>Pseudomonadati</taxon>
        <taxon>Spirochaetota</taxon>
        <taxon>Spirochaetia</taxon>
        <taxon>Spirochaetales</taxon>
        <taxon>Spirochaetaceae</taxon>
        <taxon>Spirochaeta</taxon>
    </lineage>
</organism>
<dbReference type="RefSeq" id="WP_184745948.1">
    <property type="nucleotide sequence ID" value="NZ_JACHGJ010000002.1"/>
</dbReference>
<evidence type="ECO:0000313" key="2">
    <source>
        <dbReference type="Proteomes" id="UP000587760"/>
    </source>
</evidence>
<name>A0A841R4Q1_9SPIO</name>
<dbReference type="InterPro" id="IPR025893">
    <property type="entry name" value="Tocopherol_cyclase"/>
</dbReference>
<sequence>MLRIFRPQVYQGPRRFTHSKGYFEGWYYKFVTEENRSLALIPGISLGKKESKAFIQIIDGKDGSTEYCSFPLHELNISYDPFSVEIGGNRFSLEEVSLSDNLPVSGRVSLIDPGFYPVSLLRPGIMGWYRYVPFMECYHGVVSTGHRLSGKIVKGDEVIDLNSGSGYIEKDWGTSFPTSYIWMQTNSFSKPRTSFMLSLARIPWFGSWFRGFLGFFIHEGEVITFSTYTGSRLEVHNIENEKVSMTIRGRGRGRRGRLKKGDRLVISASRKAAGELKAPVIGSMDRRISESIDGMINLKFYRGEQLVFHEQSPCSGLEIVGDREELL</sequence>
<reference evidence="1 2" key="1">
    <citation type="submission" date="2020-08" db="EMBL/GenBank/DDBJ databases">
        <title>Genomic Encyclopedia of Type Strains, Phase IV (KMG-IV): sequencing the most valuable type-strain genomes for metagenomic binning, comparative biology and taxonomic classification.</title>
        <authorList>
            <person name="Goeker M."/>
        </authorList>
    </citation>
    <scope>NUCLEOTIDE SEQUENCE [LARGE SCALE GENOMIC DNA]</scope>
    <source>
        <strain evidence="1 2">DSM 2461</strain>
    </source>
</reference>
<keyword evidence="2" id="KW-1185">Reference proteome</keyword>
<dbReference type="EMBL" id="JACHGJ010000002">
    <property type="protein sequence ID" value="MBB6480114.1"/>
    <property type="molecule type" value="Genomic_DNA"/>
</dbReference>
<dbReference type="Proteomes" id="UP000587760">
    <property type="component" value="Unassembled WGS sequence"/>
</dbReference>
<dbReference type="Pfam" id="PF14249">
    <property type="entry name" value="Tocopherol_cycl"/>
    <property type="match status" value="1"/>
</dbReference>
<gene>
    <name evidence="1" type="ORF">HNR50_001772</name>
</gene>
<dbReference type="PANTHER" id="PTHR35309:SF4">
    <property type="entry name" value="TOCOPHEROL CYCLASE"/>
    <property type="match status" value="1"/>
</dbReference>
<dbReference type="AlphaFoldDB" id="A0A841R4Q1"/>
<proteinExistence type="predicted"/>
<dbReference type="SUPFAM" id="SSF159245">
    <property type="entry name" value="AttH-like"/>
    <property type="match status" value="1"/>
</dbReference>
<evidence type="ECO:0008006" key="3">
    <source>
        <dbReference type="Google" id="ProtNLM"/>
    </source>
</evidence>